<name>A0A927R8M1_9BACL</name>
<feature type="coiled-coil region" evidence="1">
    <location>
        <begin position="1"/>
        <end position="28"/>
    </location>
</feature>
<gene>
    <name evidence="2" type="ORF">H4683_004281</name>
</gene>
<keyword evidence="1" id="KW-0175">Coiled coil</keyword>
<evidence type="ECO:0000313" key="3">
    <source>
        <dbReference type="Proteomes" id="UP000658225"/>
    </source>
</evidence>
<proteinExistence type="predicted"/>
<comment type="caution">
    <text evidence="2">The sequence shown here is derived from an EMBL/GenBank/DDBJ whole genome shotgun (WGS) entry which is preliminary data.</text>
</comment>
<evidence type="ECO:0000313" key="2">
    <source>
        <dbReference type="EMBL" id="MBE1557144.1"/>
    </source>
</evidence>
<dbReference type="AlphaFoldDB" id="A0A927R8M1"/>
<sequence length="71" mass="8680">MDEIRKKIDKIEEMREQIRLEKEKMNTQIGRQLLSKLNIQHEDLSKEKIDELLDTLTTLYQEYQMPVKHHD</sequence>
<accession>A0A927R8M1</accession>
<dbReference type="RefSeq" id="WP_192600729.1">
    <property type="nucleotide sequence ID" value="NZ_JADBEL010000054.1"/>
</dbReference>
<evidence type="ECO:0000256" key="1">
    <source>
        <dbReference type="SAM" id="Coils"/>
    </source>
</evidence>
<dbReference type="EMBL" id="JADBEL010000054">
    <property type="protein sequence ID" value="MBE1557144.1"/>
    <property type="molecule type" value="Genomic_DNA"/>
</dbReference>
<dbReference type="Proteomes" id="UP000658225">
    <property type="component" value="Unassembled WGS sequence"/>
</dbReference>
<protein>
    <submittedName>
        <fullName evidence="2">Regulator of replication initiation timing</fullName>
    </submittedName>
</protein>
<keyword evidence="3" id="KW-1185">Reference proteome</keyword>
<reference evidence="2" key="1">
    <citation type="submission" date="2020-10" db="EMBL/GenBank/DDBJ databases">
        <title>Genomic Encyclopedia of Type Strains, Phase IV (KMG-IV): sequencing the most valuable type-strain genomes for metagenomic binning, comparative biology and taxonomic classification.</title>
        <authorList>
            <person name="Goeker M."/>
        </authorList>
    </citation>
    <scope>NUCLEOTIDE SEQUENCE</scope>
    <source>
        <strain evidence="2">DSM 13886</strain>
    </source>
</reference>
<organism evidence="2 3">
    <name type="scientific">Sporosarcina limicola</name>
    <dbReference type="NCBI Taxonomy" id="34101"/>
    <lineage>
        <taxon>Bacteria</taxon>
        <taxon>Bacillati</taxon>
        <taxon>Bacillota</taxon>
        <taxon>Bacilli</taxon>
        <taxon>Bacillales</taxon>
        <taxon>Caryophanaceae</taxon>
        <taxon>Sporosarcina</taxon>
    </lineage>
</organism>